<reference evidence="1 2" key="1">
    <citation type="journal article" date="2020" name="Mol. Biol. Evol.">
        <title>Distinct Expression and Methylation Patterns for Genes with Different Fates following a Single Whole-Genome Duplication in Flowering Plants.</title>
        <authorList>
            <person name="Shi T."/>
            <person name="Rahmani R.S."/>
            <person name="Gugger P.F."/>
            <person name="Wang M."/>
            <person name="Li H."/>
            <person name="Zhang Y."/>
            <person name="Li Z."/>
            <person name="Wang Q."/>
            <person name="Van de Peer Y."/>
            <person name="Marchal K."/>
            <person name="Chen J."/>
        </authorList>
    </citation>
    <scope>NUCLEOTIDE SEQUENCE [LARGE SCALE GENOMIC DNA]</scope>
    <source>
        <tissue evidence="1">Leaf</tissue>
    </source>
</reference>
<evidence type="ECO:0000313" key="2">
    <source>
        <dbReference type="Proteomes" id="UP000607653"/>
    </source>
</evidence>
<dbReference type="AlphaFoldDB" id="A0A822ZWJ0"/>
<protein>
    <submittedName>
        <fullName evidence="1">Uncharacterized protein</fullName>
    </submittedName>
</protein>
<name>A0A822ZWJ0_NELNU</name>
<accession>A0A822ZWJ0</accession>
<gene>
    <name evidence="1" type="ORF">HUJ06_017632</name>
</gene>
<keyword evidence="2" id="KW-1185">Reference proteome</keyword>
<organism evidence="1 2">
    <name type="scientific">Nelumbo nucifera</name>
    <name type="common">Sacred lotus</name>
    <dbReference type="NCBI Taxonomy" id="4432"/>
    <lineage>
        <taxon>Eukaryota</taxon>
        <taxon>Viridiplantae</taxon>
        <taxon>Streptophyta</taxon>
        <taxon>Embryophyta</taxon>
        <taxon>Tracheophyta</taxon>
        <taxon>Spermatophyta</taxon>
        <taxon>Magnoliopsida</taxon>
        <taxon>Proteales</taxon>
        <taxon>Nelumbonaceae</taxon>
        <taxon>Nelumbo</taxon>
    </lineage>
</organism>
<dbReference type="EMBL" id="DUZY01000008">
    <property type="protein sequence ID" value="DAD47695.1"/>
    <property type="molecule type" value="Genomic_DNA"/>
</dbReference>
<evidence type="ECO:0000313" key="1">
    <source>
        <dbReference type="EMBL" id="DAD47695.1"/>
    </source>
</evidence>
<proteinExistence type="predicted"/>
<comment type="caution">
    <text evidence="1">The sequence shown here is derived from an EMBL/GenBank/DDBJ whole genome shotgun (WGS) entry which is preliminary data.</text>
</comment>
<sequence length="169" mass="19722">MERRFVVVSSKSFEIKRSLNQKDDFVLMERGKGAWTQIILSREDILWTRAYIQEALEIEGRLLADHKRVFKGRILCLQLKSNTWGRFICLSRWEKSDKVRHICILEELAFGGWNSFIQFLDWACPPRVKLRHVNLMQEAFPSLEVKSRIIKSGVSAFLSIAHQGKPFGN</sequence>
<dbReference type="Proteomes" id="UP000607653">
    <property type="component" value="Unassembled WGS sequence"/>
</dbReference>